<dbReference type="Proteomes" id="UP001302812">
    <property type="component" value="Unassembled WGS sequence"/>
</dbReference>
<evidence type="ECO:0000313" key="2">
    <source>
        <dbReference type="Proteomes" id="UP001302812"/>
    </source>
</evidence>
<accession>A0AAN6TDZ9</accession>
<protein>
    <submittedName>
        <fullName evidence="1">Uncharacterized protein</fullName>
    </submittedName>
</protein>
<dbReference type="GeneID" id="89939221"/>
<gene>
    <name evidence="1" type="ORF">N656DRAFT_778894</name>
</gene>
<keyword evidence="2" id="KW-1185">Reference proteome</keyword>
<organism evidence="1 2">
    <name type="scientific">Canariomyces notabilis</name>
    <dbReference type="NCBI Taxonomy" id="2074819"/>
    <lineage>
        <taxon>Eukaryota</taxon>
        <taxon>Fungi</taxon>
        <taxon>Dikarya</taxon>
        <taxon>Ascomycota</taxon>
        <taxon>Pezizomycotina</taxon>
        <taxon>Sordariomycetes</taxon>
        <taxon>Sordariomycetidae</taxon>
        <taxon>Sordariales</taxon>
        <taxon>Chaetomiaceae</taxon>
        <taxon>Canariomyces</taxon>
    </lineage>
</organism>
<dbReference type="RefSeq" id="XP_064670249.1">
    <property type="nucleotide sequence ID" value="XM_064815096.1"/>
</dbReference>
<reference evidence="1" key="1">
    <citation type="journal article" date="2023" name="Mol. Phylogenet. Evol.">
        <title>Genome-scale phylogeny and comparative genomics of the fungal order Sordariales.</title>
        <authorList>
            <person name="Hensen N."/>
            <person name="Bonometti L."/>
            <person name="Westerberg I."/>
            <person name="Brannstrom I.O."/>
            <person name="Guillou S."/>
            <person name="Cros-Aarteil S."/>
            <person name="Calhoun S."/>
            <person name="Haridas S."/>
            <person name="Kuo A."/>
            <person name="Mondo S."/>
            <person name="Pangilinan J."/>
            <person name="Riley R."/>
            <person name="LaButti K."/>
            <person name="Andreopoulos B."/>
            <person name="Lipzen A."/>
            <person name="Chen C."/>
            <person name="Yan M."/>
            <person name="Daum C."/>
            <person name="Ng V."/>
            <person name="Clum A."/>
            <person name="Steindorff A."/>
            <person name="Ohm R.A."/>
            <person name="Martin F."/>
            <person name="Silar P."/>
            <person name="Natvig D.O."/>
            <person name="Lalanne C."/>
            <person name="Gautier V."/>
            <person name="Ament-Velasquez S.L."/>
            <person name="Kruys A."/>
            <person name="Hutchinson M.I."/>
            <person name="Powell A.J."/>
            <person name="Barry K."/>
            <person name="Miller A.N."/>
            <person name="Grigoriev I.V."/>
            <person name="Debuchy R."/>
            <person name="Gladieux P."/>
            <person name="Hiltunen Thoren M."/>
            <person name="Johannesson H."/>
        </authorList>
    </citation>
    <scope>NUCLEOTIDE SEQUENCE</scope>
    <source>
        <strain evidence="1">CBS 508.74</strain>
    </source>
</reference>
<comment type="caution">
    <text evidence="1">The sequence shown here is derived from an EMBL/GenBank/DDBJ whole genome shotgun (WGS) entry which is preliminary data.</text>
</comment>
<reference evidence="1" key="2">
    <citation type="submission" date="2023-05" db="EMBL/GenBank/DDBJ databases">
        <authorList>
            <consortium name="Lawrence Berkeley National Laboratory"/>
            <person name="Steindorff A."/>
            <person name="Hensen N."/>
            <person name="Bonometti L."/>
            <person name="Westerberg I."/>
            <person name="Brannstrom I.O."/>
            <person name="Guillou S."/>
            <person name="Cros-Aarteil S."/>
            <person name="Calhoun S."/>
            <person name="Haridas S."/>
            <person name="Kuo A."/>
            <person name="Mondo S."/>
            <person name="Pangilinan J."/>
            <person name="Riley R."/>
            <person name="Labutti K."/>
            <person name="Andreopoulos B."/>
            <person name="Lipzen A."/>
            <person name="Chen C."/>
            <person name="Yanf M."/>
            <person name="Daum C."/>
            <person name="Ng V."/>
            <person name="Clum A."/>
            <person name="Ohm R."/>
            <person name="Martin F."/>
            <person name="Silar P."/>
            <person name="Natvig D."/>
            <person name="Lalanne C."/>
            <person name="Gautier V."/>
            <person name="Ament-Velasquez S.L."/>
            <person name="Kruys A."/>
            <person name="Hutchinson M.I."/>
            <person name="Powell A.J."/>
            <person name="Barry K."/>
            <person name="Miller A.N."/>
            <person name="Grigoriev I.V."/>
            <person name="Debuchy R."/>
            <person name="Gladieux P."/>
            <person name="Thoren M.H."/>
            <person name="Johannesson H."/>
        </authorList>
    </citation>
    <scope>NUCLEOTIDE SEQUENCE</scope>
    <source>
        <strain evidence="1">CBS 508.74</strain>
    </source>
</reference>
<dbReference type="AlphaFoldDB" id="A0AAN6TDZ9"/>
<sequence length="283" mass="31344">MDRMNFIPGKEAQNEIFAAQGHIFFDRQTALNFADEFILKSPPALAGQPGNSNFNPSILYQTMLTCLSEGDQVDIWFGLREPDPANEGDEIDPSGELVGHTWATLRTAAAGNGRENLTYLYEVGRRTPPLSDAQAVRAFNAYRDALAVFRQEQPPVHLPIPTNLPRHVQEPPREWNGKPVISRALAPSNLYHSSGRTWFFVDLSMAQGDDPHRPAVLSRPMRAFDALVLAAIMTLVMNRPPLVFGFSGKSPEGLGKMPVAFRRAHYEADGRVEPTADTPLLVL</sequence>
<dbReference type="EMBL" id="MU853341">
    <property type="protein sequence ID" value="KAK4112679.1"/>
    <property type="molecule type" value="Genomic_DNA"/>
</dbReference>
<name>A0AAN6TDZ9_9PEZI</name>
<proteinExistence type="predicted"/>
<evidence type="ECO:0000313" key="1">
    <source>
        <dbReference type="EMBL" id="KAK4112679.1"/>
    </source>
</evidence>